<dbReference type="KEGG" id="blr:BRLA_c025500"/>
<dbReference type="SUPFAM" id="SSF55729">
    <property type="entry name" value="Acyl-CoA N-acyltransferases (Nat)"/>
    <property type="match status" value="1"/>
</dbReference>
<accession>A0A075R4W2</accession>
<reference evidence="2 3" key="1">
    <citation type="journal article" date="2011" name="J. Bacteriol.">
        <title>Genome sequence of Brevibacillus laterosporus LMG 15441, a pathogen of invertebrates.</title>
        <authorList>
            <person name="Djukic M."/>
            <person name="Poehlein A."/>
            <person name="Thurmer A."/>
            <person name="Daniel R."/>
        </authorList>
    </citation>
    <scope>NUCLEOTIDE SEQUENCE [LARGE SCALE GENOMIC DNA]</scope>
    <source>
        <strain evidence="2 3">LMG 15441</strain>
    </source>
</reference>
<dbReference type="InterPro" id="IPR051531">
    <property type="entry name" value="N-acetyltransferase"/>
</dbReference>
<dbReference type="EMBL" id="CP007806">
    <property type="protein sequence ID" value="AIG26869.1"/>
    <property type="molecule type" value="Genomic_DNA"/>
</dbReference>
<dbReference type="HOGENOM" id="CLU_013985_3_6_9"/>
<dbReference type="PROSITE" id="PS51186">
    <property type="entry name" value="GNAT"/>
    <property type="match status" value="1"/>
</dbReference>
<dbReference type="InterPro" id="IPR000182">
    <property type="entry name" value="GNAT_dom"/>
</dbReference>
<keyword evidence="2" id="KW-0808">Transferase</keyword>
<dbReference type="EC" id="2.3.1.-" evidence="2"/>
<dbReference type="PANTHER" id="PTHR43792">
    <property type="entry name" value="GNAT FAMILY, PUTATIVE (AFU_ORTHOLOGUE AFUA_3G00765)-RELATED-RELATED"/>
    <property type="match status" value="1"/>
</dbReference>
<sequence length="201" mass="23534">MNFGKIFGDFPVLESDHFILKKIEQEHLQEVFTIYDNDKVFTYCGIIPKHNLQTVRKMIDHFDRDYHKKSRIKWGIFQKSEASKLVGIMECMDFNQKVNMVSIGYFLAEEYWGKGIATESVAELVRFLFEEVDVNRIQAEIMPANQTSKKVIVKNGFIKEGLVRQAFLWSGKGVVDLEIYGLLKEDYINRNIRNTSNEEDY</sequence>
<dbReference type="PANTHER" id="PTHR43792:SF9">
    <property type="entry name" value="RIBOSOMAL-PROTEIN-ALANINE ACETYLTRANSFERASE"/>
    <property type="match status" value="1"/>
</dbReference>
<evidence type="ECO:0000313" key="2">
    <source>
        <dbReference type="EMBL" id="AIG26869.1"/>
    </source>
</evidence>
<dbReference type="Pfam" id="PF13302">
    <property type="entry name" value="Acetyltransf_3"/>
    <property type="match status" value="1"/>
</dbReference>
<dbReference type="Proteomes" id="UP000005850">
    <property type="component" value="Chromosome"/>
</dbReference>
<protein>
    <submittedName>
        <fullName evidence="2">Putative ribosomal N-acetyltransferase YdaF</fullName>
        <ecNumber evidence="2">2.3.1.-</ecNumber>
    </submittedName>
</protein>
<name>A0A075R4W2_BRELA</name>
<dbReference type="GO" id="GO:0005737">
    <property type="term" value="C:cytoplasm"/>
    <property type="evidence" value="ECO:0007669"/>
    <property type="project" value="TreeGrafter"/>
</dbReference>
<evidence type="ECO:0000313" key="3">
    <source>
        <dbReference type="Proteomes" id="UP000005850"/>
    </source>
</evidence>
<keyword evidence="3" id="KW-1185">Reference proteome</keyword>
<dbReference type="eggNOG" id="COG1670">
    <property type="taxonomic scope" value="Bacteria"/>
</dbReference>
<dbReference type="Gene3D" id="3.40.630.30">
    <property type="match status" value="1"/>
</dbReference>
<feature type="domain" description="N-acetyltransferase" evidence="1">
    <location>
        <begin position="18"/>
        <end position="189"/>
    </location>
</feature>
<dbReference type="RefSeq" id="WP_041752181.1">
    <property type="nucleotide sequence ID" value="NZ_CP007806.1"/>
</dbReference>
<gene>
    <name evidence="2" type="primary">ydaF_4</name>
    <name evidence="2" type="ORF">BRLA_c025500</name>
</gene>
<proteinExistence type="predicted"/>
<organism evidence="2 3">
    <name type="scientific">Brevibacillus laterosporus LMG 15441</name>
    <dbReference type="NCBI Taxonomy" id="1042163"/>
    <lineage>
        <taxon>Bacteria</taxon>
        <taxon>Bacillati</taxon>
        <taxon>Bacillota</taxon>
        <taxon>Bacilli</taxon>
        <taxon>Bacillales</taxon>
        <taxon>Paenibacillaceae</taxon>
        <taxon>Brevibacillus</taxon>
    </lineage>
</organism>
<dbReference type="InterPro" id="IPR016181">
    <property type="entry name" value="Acyl_CoA_acyltransferase"/>
</dbReference>
<evidence type="ECO:0000259" key="1">
    <source>
        <dbReference type="PROSITE" id="PS51186"/>
    </source>
</evidence>
<dbReference type="STRING" id="1042163.BRLA_c025500"/>
<keyword evidence="2" id="KW-0012">Acyltransferase</keyword>
<dbReference type="GO" id="GO:0008999">
    <property type="term" value="F:protein-N-terminal-alanine acetyltransferase activity"/>
    <property type="evidence" value="ECO:0007669"/>
    <property type="project" value="TreeGrafter"/>
</dbReference>
<dbReference type="AlphaFoldDB" id="A0A075R4W2"/>